<feature type="domain" description="Saccharopine dehydrogenase NADP binding" evidence="1">
    <location>
        <begin position="5"/>
        <end position="103"/>
    </location>
</feature>
<dbReference type="InterPro" id="IPR005097">
    <property type="entry name" value="Sacchrp_dh_NADP-bd"/>
</dbReference>
<dbReference type="InterPro" id="IPR036291">
    <property type="entry name" value="NAD(P)-bd_dom_sf"/>
</dbReference>
<gene>
    <name evidence="2" type="ORF">NRIC_37260</name>
</gene>
<dbReference type="AlphaFoldDB" id="A0A4P5PC80"/>
<dbReference type="OrthoDB" id="2666787at2"/>
<protein>
    <recommendedName>
        <fullName evidence="1">Saccharopine dehydrogenase NADP binding domain-containing protein</fullName>
    </recommendedName>
</protein>
<name>A0A4P5PC80_9ENTE</name>
<dbReference type="SUPFAM" id="SSF51735">
    <property type="entry name" value="NAD(P)-binding Rossmann-fold domains"/>
    <property type="match status" value="1"/>
</dbReference>
<dbReference type="PANTHER" id="PTHR43796:SF2">
    <property type="entry name" value="CARBOXYNORSPERMIDINE SYNTHASE"/>
    <property type="match status" value="1"/>
</dbReference>
<evidence type="ECO:0000313" key="3">
    <source>
        <dbReference type="Proteomes" id="UP000290567"/>
    </source>
</evidence>
<keyword evidence="3" id="KW-1185">Reference proteome</keyword>
<sequence length="346" mass="38169">MKGSIVVIGASGSMGFKICQAVSELLPKQHIVVGDYKLERGEQTARKLSNASAAYADSKNASSIEQLVKSGPACVVVAVKQEEPVIQKLCSQNNIPCIDITTFSTFTNKVEQQLPEKTSASIVMAGFFPGMSGIAVKRVIAEFSQVDHAAVNLLQNTQANVGLTGMRDMLRIIAKPLPGGPGFSEKHSVCVENKPYQLRKIHHDEQLILQKKLGIPEVTYRTCWNSEPINSFMSVIVHCHLIDPLIHAMRRFKIDMDKGTKDETAYLIIEAKGTINNEPAERKLVIEVFSDYGITAWTTALLVKKILENPALTGVCYPFEILAFKEILQLESLGKLKFLERGIDVE</sequence>
<comment type="caution">
    <text evidence="2">The sequence shown here is derived from an EMBL/GenBank/DDBJ whole genome shotgun (WGS) entry which is preliminary data.</text>
</comment>
<reference evidence="3" key="1">
    <citation type="submission" date="2019-02" db="EMBL/GenBank/DDBJ databases">
        <title>Draft genome sequence of Enterococcus sp. Gos25-1.</title>
        <authorList>
            <person name="Tanaka N."/>
            <person name="Shiwa Y."/>
            <person name="Fujita N."/>
        </authorList>
    </citation>
    <scope>NUCLEOTIDE SEQUENCE [LARGE SCALE GENOMIC DNA]</scope>
    <source>
        <strain evidence="3">Gos25-1</strain>
    </source>
</reference>
<evidence type="ECO:0000313" key="2">
    <source>
        <dbReference type="EMBL" id="GCF95835.1"/>
    </source>
</evidence>
<proteinExistence type="predicted"/>
<dbReference type="Gene3D" id="3.40.50.720">
    <property type="entry name" value="NAD(P)-binding Rossmann-like Domain"/>
    <property type="match status" value="1"/>
</dbReference>
<dbReference type="Proteomes" id="UP000290567">
    <property type="component" value="Unassembled WGS sequence"/>
</dbReference>
<organism evidence="2 3">
    <name type="scientific">Enterococcus florum</name>
    <dbReference type="NCBI Taxonomy" id="2480627"/>
    <lineage>
        <taxon>Bacteria</taxon>
        <taxon>Bacillati</taxon>
        <taxon>Bacillota</taxon>
        <taxon>Bacilli</taxon>
        <taxon>Lactobacillales</taxon>
        <taxon>Enterococcaceae</taxon>
        <taxon>Enterococcus</taxon>
    </lineage>
</organism>
<dbReference type="Pfam" id="PF03435">
    <property type="entry name" value="Sacchrp_dh_NADP"/>
    <property type="match status" value="1"/>
</dbReference>
<dbReference type="RefSeq" id="WP_146624208.1">
    <property type="nucleotide sequence ID" value="NZ_BJCC01000042.1"/>
</dbReference>
<accession>A0A4P5PC80</accession>
<evidence type="ECO:0000259" key="1">
    <source>
        <dbReference type="Pfam" id="PF03435"/>
    </source>
</evidence>
<dbReference type="PANTHER" id="PTHR43796">
    <property type="entry name" value="CARBOXYNORSPERMIDINE SYNTHASE"/>
    <property type="match status" value="1"/>
</dbReference>
<dbReference type="EMBL" id="BJCC01000042">
    <property type="protein sequence ID" value="GCF95835.1"/>
    <property type="molecule type" value="Genomic_DNA"/>
</dbReference>